<protein>
    <recommendedName>
        <fullName evidence="3">tetrahydrofolate synthase</fullName>
        <ecNumber evidence="3">6.3.2.17</ecNumber>
    </recommendedName>
    <alternativeName>
        <fullName evidence="9">Tetrahydrofolylpolyglutamate synthase</fullName>
    </alternativeName>
</protein>
<evidence type="ECO:0000256" key="7">
    <source>
        <dbReference type="ARBA" id="ARBA00022840"/>
    </source>
</evidence>
<comment type="similarity">
    <text evidence="2 11">Belongs to the folylpolyglutamate synthase family.</text>
</comment>
<evidence type="ECO:0000256" key="4">
    <source>
        <dbReference type="ARBA" id="ARBA00022598"/>
    </source>
</evidence>
<dbReference type="Proteomes" id="UP000287394">
    <property type="component" value="Chromosome"/>
</dbReference>
<dbReference type="PIRSF" id="PIRSF001563">
    <property type="entry name" value="Folylpolyglu_synth"/>
    <property type="match status" value="1"/>
</dbReference>
<dbReference type="RefSeq" id="WP_119323633.1">
    <property type="nucleotide sequence ID" value="NZ_AP025739.1"/>
</dbReference>
<dbReference type="PANTHER" id="PTHR11136:SF0">
    <property type="entry name" value="DIHYDROFOLATE SYNTHETASE-RELATED"/>
    <property type="match status" value="1"/>
</dbReference>
<keyword evidence="8" id="KW-0460">Magnesium</keyword>
<dbReference type="InterPro" id="IPR036615">
    <property type="entry name" value="Mur_ligase_C_dom_sf"/>
</dbReference>
<evidence type="ECO:0000313" key="15">
    <source>
        <dbReference type="Proteomes" id="UP000287394"/>
    </source>
</evidence>
<comment type="cofactor">
    <cofactor evidence="1">
        <name>Mg(2+)</name>
        <dbReference type="ChEBI" id="CHEBI:18420"/>
    </cofactor>
</comment>
<dbReference type="InterPro" id="IPR013221">
    <property type="entry name" value="Mur_ligase_cen"/>
</dbReference>
<dbReference type="Gene3D" id="3.40.1190.10">
    <property type="entry name" value="Mur-like, catalytic domain"/>
    <property type="match status" value="1"/>
</dbReference>
<evidence type="ECO:0000256" key="2">
    <source>
        <dbReference type="ARBA" id="ARBA00008276"/>
    </source>
</evidence>
<dbReference type="GO" id="GO:0046872">
    <property type="term" value="F:metal ion binding"/>
    <property type="evidence" value="ECO:0007669"/>
    <property type="project" value="UniProtKB-KW"/>
</dbReference>
<accession>A0A402D281</accession>
<dbReference type="PANTHER" id="PTHR11136">
    <property type="entry name" value="FOLYLPOLYGLUTAMATE SYNTHASE-RELATED"/>
    <property type="match status" value="1"/>
</dbReference>
<dbReference type="FunFam" id="3.40.1190.10:FF:000011">
    <property type="entry name" value="Folylpolyglutamate synthase/dihydrofolate synthase"/>
    <property type="match status" value="1"/>
</dbReference>
<comment type="catalytic activity">
    <reaction evidence="10">
        <text>(6S)-5,6,7,8-tetrahydrofolyl-(gamma-L-Glu)(n) + L-glutamate + ATP = (6S)-5,6,7,8-tetrahydrofolyl-(gamma-L-Glu)(n+1) + ADP + phosphate + H(+)</text>
        <dbReference type="Rhea" id="RHEA:10580"/>
        <dbReference type="Rhea" id="RHEA-COMP:14738"/>
        <dbReference type="Rhea" id="RHEA-COMP:14740"/>
        <dbReference type="ChEBI" id="CHEBI:15378"/>
        <dbReference type="ChEBI" id="CHEBI:29985"/>
        <dbReference type="ChEBI" id="CHEBI:30616"/>
        <dbReference type="ChEBI" id="CHEBI:43474"/>
        <dbReference type="ChEBI" id="CHEBI:141005"/>
        <dbReference type="ChEBI" id="CHEBI:456216"/>
        <dbReference type="EC" id="6.3.2.17"/>
    </reaction>
</comment>
<keyword evidence="4 11" id="KW-0436">Ligase</keyword>
<keyword evidence="6 11" id="KW-0547">Nucleotide-binding</keyword>
<keyword evidence="15" id="KW-1185">Reference proteome</keyword>
<dbReference type="Pfam" id="PF08245">
    <property type="entry name" value="Mur_ligase_M"/>
    <property type="match status" value="1"/>
</dbReference>
<feature type="domain" description="Mur ligase C-terminal" evidence="12">
    <location>
        <begin position="299"/>
        <end position="422"/>
    </location>
</feature>
<dbReference type="PROSITE" id="PS01011">
    <property type="entry name" value="FOLYLPOLYGLU_SYNT_1"/>
    <property type="match status" value="1"/>
</dbReference>
<evidence type="ECO:0000259" key="13">
    <source>
        <dbReference type="Pfam" id="PF08245"/>
    </source>
</evidence>
<evidence type="ECO:0000259" key="12">
    <source>
        <dbReference type="Pfam" id="PF02875"/>
    </source>
</evidence>
<dbReference type="SUPFAM" id="SSF53244">
    <property type="entry name" value="MurD-like peptide ligases, peptide-binding domain"/>
    <property type="match status" value="1"/>
</dbReference>
<dbReference type="GO" id="GO:0005524">
    <property type="term" value="F:ATP binding"/>
    <property type="evidence" value="ECO:0007669"/>
    <property type="project" value="UniProtKB-KW"/>
</dbReference>
<proteinExistence type="inferred from homology"/>
<dbReference type="EMBL" id="AP025739">
    <property type="protein sequence ID" value="BDI30185.1"/>
    <property type="molecule type" value="Genomic_DNA"/>
</dbReference>
<dbReference type="InterPro" id="IPR001645">
    <property type="entry name" value="Folylpolyglutamate_synth"/>
</dbReference>
<keyword evidence="5" id="KW-0479">Metal-binding</keyword>
<evidence type="ECO:0000256" key="5">
    <source>
        <dbReference type="ARBA" id="ARBA00022723"/>
    </source>
</evidence>
<keyword evidence="7 11" id="KW-0067">ATP-binding</keyword>
<organism evidence="14 15">
    <name type="scientific">Capsulimonas corticalis</name>
    <dbReference type="NCBI Taxonomy" id="2219043"/>
    <lineage>
        <taxon>Bacteria</taxon>
        <taxon>Bacillati</taxon>
        <taxon>Armatimonadota</taxon>
        <taxon>Armatimonadia</taxon>
        <taxon>Capsulimonadales</taxon>
        <taxon>Capsulimonadaceae</taxon>
        <taxon>Capsulimonas</taxon>
    </lineage>
</organism>
<evidence type="ECO:0000256" key="3">
    <source>
        <dbReference type="ARBA" id="ARBA00013025"/>
    </source>
</evidence>
<dbReference type="GO" id="GO:0004326">
    <property type="term" value="F:tetrahydrofolylpolyglutamate synthase activity"/>
    <property type="evidence" value="ECO:0007669"/>
    <property type="project" value="UniProtKB-EC"/>
</dbReference>
<gene>
    <name evidence="14" type="ORF">CCAX7_22360</name>
</gene>
<dbReference type="AlphaFoldDB" id="A0A402D281"/>
<evidence type="ECO:0000256" key="11">
    <source>
        <dbReference type="PIRNR" id="PIRNR001563"/>
    </source>
</evidence>
<dbReference type="FunCoup" id="A0A402D281">
    <property type="interactions" value="512"/>
</dbReference>
<name>A0A402D281_9BACT</name>
<evidence type="ECO:0000256" key="9">
    <source>
        <dbReference type="ARBA" id="ARBA00030592"/>
    </source>
</evidence>
<dbReference type="PROSITE" id="PS01012">
    <property type="entry name" value="FOLYLPOLYGLU_SYNT_2"/>
    <property type="match status" value="1"/>
</dbReference>
<evidence type="ECO:0000313" key="14">
    <source>
        <dbReference type="EMBL" id="BDI30185.1"/>
    </source>
</evidence>
<dbReference type="Pfam" id="PF02875">
    <property type="entry name" value="Mur_ligase_C"/>
    <property type="match status" value="1"/>
</dbReference>
<evidence type="ECO:0000256" key="1">
    <source>
        <dbReference type="ARBA" id="ARBA00001946"/>
    </source>
</evidence>
<dbReference type="InterPro" id="IPR004101">
    <property type="entry name" value="Mur_ligase_C"/>
</dbReference>
<feature type="domain" description="Mur ligase central" evidence="13">
    <location>
        <begin position="44"/>
        <end position="271"/>
    </location>
</feature>
<evidence type="ECO:0000256" key="6">
    <source>
        <dbReference type="ARBA" id="ARBA00022741"/>
    </source>
</evidence>
<evidence type="ECO:0000256" key="8">
    <source>
        <dbReference type="ARBA" id="ARBA00022842"/>
    </source>
</evidence>
<dbReference type="EC" id="6.3.2.17" evidence="3"/>
<dbReference type="KEGG" id="ccot:CCAX7_22360"/>
<evidence type="ECO:0000256" key="10">
    <source>
        <dbReference type="ARBA" id="ARBA00047493"/>
    </source>
</evidence>
<dbReference type="NCBIfam" id="TIGR01499">
    <property type="entry name" value="folC"/>
    <property type="match status" value="1"/>
</dbReference>
<dbReference type="Gene3D" id="3.90.190.20">
    <property type="entry name" value="Mur ligase, C-terminal domain"/>
    <property type="match status" value="1"/>
</dbReference>
<dbReference type="InterPro" id="IPR036565">
    <property type="entry name" value="Mur-like_cat_sf"/>
</dbReference>
<dbReference type="InterPro" id="IPR018109">
    <property type="entry name" value="Folylpolyglutamate_synth_CS"/>
</dbReference>
<dbReference type="SUPFAM" id="SSF53623">
    <property type="entry name" value="MurD-like peptide ligases, catalytic domain"/>
    <property type="match status" value="1"/>
</dbReference>
<reference evidence="14 15" key="1">
    <citation type="journal article" date="2019" name="Int. J. Syst. Evol. Microbiol.">
        <title>Capsulimonas corticalis gen. nov., sp. nov., an aerobic capsulated bacterium, of a novel bacterial order, Capsulimonadales ord. nov., of the class Armatimonadia of the phylum Armatimonadetes.</title>
        <authorList>
            <person name="Li J."/>
            <person name="Kudo C."/>
            <person name="Tonouchi A."/>
        </authorList>
    </citation>
    <scope>NUCLEOTIDE SEQUENCE [LARGE SCALE GENOMIC DNA]</scope>
    <source>
        <strain evidence="14 15">AX-7</strain>
    </source>
</reference>
<dbReference type="GO" id="GO:0005737">
    <property type="term" value="C:cytoplasm"/>
    <property type="evidence" value="ECO:0007669"/>
    <property type="project" value="TreeGrafter"/>
</dbReference>
<sequence>MNFNDALLYMQGRLRLGVKLGNERFLALLERAGSPQEQLAVVHIAGTKGKGSTASFVSSILTAAGYRVGSYMSPFVYDVRERIQINGVMIPQDDFARWVGVLKPHIEAIEATELGATTEFELKTAVGLCYFAEQKVDYAVLEVGLGGRLDATNVIPHPLVTAITNIGYDHVELLGDTLAKIAREKAGIVKPGVPCVTGVPIDGEADEAIAEICRAQGAPLHHVVAGDGEFSYVADDETLLSFHTPRRRLTDVRLKMRGAFQHANAAVAVAALDAIVDERRPVLPDDRVKWGLENAFAPGRLQQIADRPAIVVDVAHNELSAQALADALRADYGAGKRRLILIAGLSKNHAPDTFLKPLAALHPAIFLATQPAFHPREATEVAEAAAALGMPDVRIVPDVPDAARAALAEAAPGDLICVTGSFYTVGDLPPQLWRDLLAERK</sequence>
<dbReference type="GO" id="GO:0008841">
    <property type="term" value="F:dihydrofolate synthase activity"/>
    <property type="evidence" value="ECO:0007669"/>
    <property type="project" value="TreeGrafter"/>
</dbReference>
<dbReference type="OrthoDB" id="9809356at2"/>